<dbReference type="GO" id="GO:0045490">
    <property type="term" value="P:pectin catabolic process"/>
    <property type="evidence" value="ECO:0007669"/>
    <property type="project" value="TreeGrafter"/>
</dbReference>
<dbReference type="InterPro" id="IPR050434">
    <property type="entry name" value="Glycosyl_hydrlase_28"/>
</dbReference>
<name>A0A6P7G9X4_DIAVI</name>
<evidence type="ECO:0000256" key="11">
    <source>
        <dbReference type="ARBA" id="ARBA00023316"/>
    </source>
</evidence>
<dbReference type="Pfam" id="PF00295">
    <property type="entry name" value="Glyco_hydro_28"/>
    <property type="match status" value="1"/>
</dbReference>
<keyword evidence="5 14" id="KW-0732">Signal</keyword>
<accession>A0A6P7G9X4</accession>
<comment type="similarity">
    <text evidence="2 13">Belongs to the glycosyl hydrolase 28 family.</text>
</comment>
<dbReference type="PANTHER" id="PTHR31884">
    <property type="entry name" value="POLYGALACTURONASE"/>
    <property type="match status" value="1"/>
</dbReference>
<evidence type="ECO:0000256" key="13">
    <source>
        <dbReference type="RuleBase" id="RU361169"/>
    </source>
</evidence>
<comment type="subcellular location">
    <subcellularLocation>
        <location evidence="1">Secreted</location>
    </subcellularLocation>
</comment>
<dbReference type="Proteomes" id="UP001652700">
    <property type="component" value="Unplaced"/>
</dbReference>
<dbReference type="EC" id="3.2.1.15" evidence="3"/>
<dbReference type="GO" id="GO:0071555">
    <property type="term" value="P:cell wall organization"/>
    <property type="evidence" value="ECO:0007669"/>
    <property type="project" value="UniProtKB-KW"/>
</dbReference>
<dbReference type="PANTHER" id="PTHR31884:SF9">
    <property type="entry name" value="ENDOPOLYGALACTURONASE D-RELATED"/>
    <property type="match status" value="1"/>
</dbReference>
<dbReference type="InterPro" id="IPR006626">
    <property type="entry name" value="PbH1"/>
</dbReference>
<dbReference type="OrthoDB" id="1546079at2759"/>
<feature type="signal peptide" evidence="14">
    <location>
        <begin position="1"/>
        <end position="18"/>
    </location>
</feature>
<evidence type="ECO:0000256" key="5">
    <source>
        <dbReference type="ARBA" id="ARBA00022729"/>
    </source>
</evidence>
<dbReference type="Gene3D" id="2.160.20.10">
    <property type="entry name" value="Single-stranded right-handed beta-helix, Pectin lyase-like"/>
    <property type="match status" value="1"/>
</dbReference>
<evidence type="ECO:0000256" key="9">
    <source>
        <dbReference type="ARBA" id="ARBA00023180"/>
    </source>
</evidence>
<dbReference type="InterPro" id="IPR011050">
    <property type="entry name" value="Pectin_lyase_fold/virulence"/>
</dbReference>
<evidence type="ECO:0000256" key="14">
    <source>
        <dbReference type="SAM" id="SignalP"/>
    </source>
</evidence>
<organism evidence="17">
    <name type="scientific">Diabrotica virgifera virgifera</name>
    <name type="common">western corn rootworm</name>
    <dbReference type="NCBI Taxonomy" id="50390"/>
    <lineage>
        <taxon>Eukaryota</taxon>
        <taxon>Metazoa</taxon>
        <taxon>Ecdysozoa</taxon>
        <taxon>Arthropoda</taxon>
        <taxon>Hexapoda</taxon>
        <taxon>Insecta</taxon>
        <taxon>Pterygota</taxon>
        <taxon>Neoptera</taxon>
        <taxon>Endopterygota</taxon>
        <taxon>Coleoptera</taxon>
        <taxon>Polyphaga</taxon>
        <taxon>Cucujiformia</taxon>
        <taxon>Chrysomeloidea</taxon>
        <taxon>Chrysomelidae</taxon>
        <taxon>Galerucinae</taxon>
        <taxon>Diabroticina</taxon>
        <taxon>Diabroticites</taxon>
        <taxon>Diabrotica</taxon>
    </lineage>
</organism>
<keyword evidence="4" id="KW-0964">Secreted</keyword>
<dbReference type="KEGG" id="dvv:114335567"/>
<dbReference type="SMART" id="SM00710">
    <property type="entry name" value="PbH1"/>
    <property type="match status" value="5"/>
</dbReference>
<evidence type="ECO:0000256" key="1">
    <source>
        <dbReference type="ARBA" id="ARBA00004613"/>
    </source>
</evidence>
<evidence type="ECO:0000256" key="4">
    <source>
        <dbReference type="ARBA" id="ARBA00022525"/>
    </source>
</evidence>
<evidence type="ECO:0000313" key="16">
    <source>
        <dbReference type="Proteomes" id="UP001652700"/>
    </source>
</evidence>
<evidence type="ECO:0000313" key="15">
    <source>
        <dbReference type="EnsemblMetazoa" id="XP_028141613.1"/>
    </source>
</evidence>
<proteinExistence type="inferred from homology"/>
<dbReference type="RefSeq" id="XP_028141613.1">
    <property type="nucleotide sequence ID" value="XM_028285812.1"/>
</dbReference>
<evidence type="ECO:0000256" key="8">
    <source>
        <dbReference type="ARBA" id="ARBA00023157"/>
    </source>
</evidence>
<evidence type="ECO:0000256" key="3">
    <source>
        <dbReference type="ARBA" id="ARBA00012736"/>
    </source>
</evidence>
<gene>
    <name evidence="17" type="primary">LOC114335567</name>
</gene>
<comment type="catalytic activity">
    <reaction evidence="12">
        <text>(1,4-alpha-D-galacturonosyl)n+m + H2O = (1,4-alpha-D-galacturonosyl)n + (1,4-alpha-D-galacturonosyl)m.</text>
        <dbReference type="EC" id="3.2.1.15"/>
    </reaction>
</comment>
<keyword evidence="6" id="KW-0677">Repeat</keyword>
<dbReference type="GeneID" id="114335567"/>
<feature type="chain" id="PRO_5027715234" description="endo-polygalacturonase" evidence="14">
    <location>
        <begin position="19"/>
        <end position="365"/>
    </location>
</feature>
<evidence type="ECO:0000313" key="17">
    <source>
        <dbReference type="RefSeq" id="XP_028141613.1"/>
    </source>
</evidence>
<keyword evidence="9" id="KW-0325">Glycoprotein</keyword>
<evidence type="ECO:0000256" key="10">
    <source>
        <dbReference type="ARBA" id="ARBA00023295"/>
    </source>
</evidence>
<protein>
    <recommendedName>
        <fullName evidence="3">endo-polygalacturonase</fullName>
        <ecNumber evidence="3">3.2.1.15</ecNumber>
    </recommendedName>
</protein>
<evidence type="ECO:0000256" key="12">
    <source>
        <dbReference type="ARBA" id="ARBA00034074"/>
    </source>
</evidence>
<evidence type="ECO:0000256" key="6">
    <source>
        <dbReference type="ARBA" id="ARBA00022737"/>
    </source>
</evidence>
<dbReference type="GO" id="GO:0004650">
    <property type="term" value="F:polygalacturonase activity"/>
    <property type="evidence" value="ECO:0007669"/>
    <property type="project" value="UniProtKB-EC"/>
</dbReference>
<dbReference type="SUPFAM" id="SSF51126">
    <property type="entry name" value="Pectin lyase-like"/>
    <property type="match status" value="1"/>
</dbReference>
<dbReference type="InterPro" id="IPR012334">
    <property type="entry name" value="Pectin_lyas_fold"/>
</dbReference>
<evidence type="ECO:0000256" key="7">
    <source>
        <dbReference type="ARBA" id="ARBA00022801"/>
    </source>
</evidence>
<sequence length="365" mass="39369">MTNLTLLIVFSVIVATIAIPFNSTKNIGDGCTISNIWEVENVVKNCKNIVVNNLYVPGGQKLELKLHSGTVLKFQGTTTFQHSNWEGPLVEITGSNLHVSGAGAVLDGLGAQYWDGYGDKGAVKPKFLKIRTTGSTFDNIHLLNCPRQCVSILSSKQTTLTNFNIDVSAGDITHLATNTDGFDLSDSDGITIENSVVRNQDDCVAVNSGKNYHFNKLNCNGGHGLSLSVGMSKNDSPRNHVEDVTFSNCIVSNSLNGIHIKTHSDAGKGYINGVEYRNIILKDITNYGINVQQDYQGGHSTGYPTSNIPINGLKLEGVTGSLRSGQPVYIFCGNNACFNFNWSGVSITGGNQQSSCNYHPNGYYC</sequence>
<dbReference type="InParanoid" id="A0A6P7G9X4"/>
<dbReference type="EnsemblMetazoa" id="XM_028285812.2">
    <property type="protein sequence ID" value="XP_028141613.1"/>
    <property type="gene ID" value="LOC114335567"/>
</dbReference>
<keyword evidence="16" id="KW-1185">Reference proteome</keyword>
<dbReference type="AlphaFoldDB" id="A0A6P7G9X4"/>
<dbReference type="InterPro" id="IPR000743">
    <property type="entry name" value="Glyco_hydro_28"/>
</dbReference>
<keyword evidence="10 13" id="KW-0326">Glycosidase</keyword>
<reference evidence="17" key="1">
    <citation type="submission" date="2025-04" db="UniProtKB">
        <authorList>
            <consortium name="RefSeq"/>
        </authorList>
    </citation>
    <scope>IDENTIFICATION</scope>
    <source>
        <tissue evidence="17">Whole insect</tissue>
    </source>
</reference>
<evidence type="ECO:0000256" key="2">
    <source>
        <dbReference type="ARBA" id="ARBA00008834"/>
    </source>
</evidence>
<reference evidence="15" key="2">
    <citation type="submission" date="2025-05" db="UniProtKB">
        <authorList>
            <consortium name="EnsemblMetazoa"/>
        </authorList>
    </citation>
    <scope>IDENTIFICATION</scope>
</reference>
<dbReference type="GO" id="GO:0005576">
    <property type="term" value="C:extracellular region"/>
    <property type="evidence" value="ECO:0007669"/>
    <property type="project" value="UniProtKB-SubCell"/>
</dbReference>
<keyword evidence="7 13" id="KW-0378">Hydrolase</keyword>
<keyword evidence="8" id="KW-1015">Disulfide bond</keyword>
<keyword evidence="11" id="KW-0961">Cell wall biogenesis/degradation</keyword>